<comment type="subcellular location">
    <subcellularLocation>
        <location evidence="1">Plastid</location>
        <location evidence="1">Chloroplast membrane</location>
        <topology evidence="1">Multi-pass membrane protein</topology>
    </subcellularLocation>
</comment>
<dbReference type="PANTHER" id="PTHR32523:SF8">
    <property type="entry name" value="DOLICHOL KINASE"/>
    <property type="match status" value="1"/>
</dbReference>
<keyword evidence="7" id="KW-0418">Kinase</keyword>
<evidence type="ECO:0000256" key="4">
    <source>
        <dbReference type="ARBA" id="ARBA00022640"/>
    </source>
</evidence>
<keyword evidence="10 15" id="KW-0472">Membrane</keyword>
<evidence type="ECO:0000256" key="12">
    <source>
        <dbReference type="ARBA" id="ARBA00039024"/>
    </source>
</evidence>
<evidence type="ECO:0000256" key="13">
    <source>
        <dbReference type="ARBA" id="ARBA00048889"/>
    </source>
</evidence>
<proteinExistence type="inferred from homology"/>
<evidence type="ECO:0000313" key="17">
    <source>
        <dbReference type="Proteomes" id="UP000650467"/>
    </source>
</evidence>
<dbReference type="GO" id="GO:0016020">
    <property type="term" value="C:membrane"/>
    <property type="evidence" value="ECO:0007669"/>
    <property type="project" value="UniProtKB-SubCell"/>
</dbReference>
<feature type="transmembrane region" description="Helical" evidence="15">
    <location>
        <begin position="132"/>
        <end position="154"/>
    </location>
</feature>
<keyword evidence="4" id="KW-0934">Plastid</keyword>
<evidence type="ECO:0000256" key="9">
    <source>
        <dbReference type="ARBA" id="ARBA00022989"/>
    </source>
</evidence>
<feature type="transmembrane region" description="Helical" evidence="15">
    <location>
        <begin position="322"/>
        <end position="339"/>
    </location>
</feature>
<dbReference type="PANTHER" id="PTHR32523">
    <property type="entry name" value="PHYTOL KINASE 1, CHLOROPLASTIC"/>
    <property type="match status" value="1"/>
</dbReference>
<dbReference type="AlphaFoldDB" id="A0A835VX64"/>
<keyword evidence="8" id="KW-0809">Transit peptide</keyword>
<evidence type="ECO:0000256" key="7">
    <source>
        <dbReference type="ARBA" id="ARBA00022777"/>
    </source>
</evidence>
<keyword evidence="6 15" id="KW-0812">Transmembrane</keyword>
<evidence type="ECO:0000256" key="3">
    <source>
        <dbReference type="ARBA" id="ARBA00022528"/>
    </source>
</evidence>
<keyword evidence="9 15" id="KW-1133">Transmembrane helix</keyword>
<comment type="catalytic activity">
    <reaction evidence="13">
        <text>phytol + CTP = phytyl phosphate + CDP + H(+)</text>
        <dbReference type="Rhea" id="RHEA:38055"/>
        <dbReference type="ChEBI" id="CHEBI:15378"/>
        <dbReference type="ChEBI" id="CHEBI:17327"/>
        <dbReference type="ChEBI" id="CHEBI:37563"/>
        <dbReference type="ChEBI" id="CHEBI:58069"/>
        <dbReference type="ChEBI" id="CHEBI:75483"/>
        <dbReference type="EC" id="2.7.1.182"/>
    </reaction>
</comment>
<organism evidence="16 17">
    <name type="scientific">Chlamydomonas incerta</name>
    <dbReference type="NCBI Taxonomy" id="51695"/>
    <lineage>
        <taxon>Eukaryota</taxon>
        <taxon>Viridiplantae</taxon>
        <taxon>Chlorophyta</taxon>
        <taxon>core chlorophytes</taxon>
        <taxon>Chlorophyceae</taxon>
        <taxon>CS clade</taxon>
        <taxon>Chlamydomonadales</taxon>
        <taxon>Chlamydomonadaceae</taxon>
        <taxon>Chlamydomonas</taxon>
    </lineage>
</organism>
<evidence type="ECO:0000256" key="14">
    <source>
        <dbReference type="SAM" id="MobiDB-lite"/>
    </source>
</evidence>
<dbReference type="GO" id="GO:0009507">
    <property type="term" value="C:chloroplast"/>
    <property type="evidence" value="ECO:0007669"/>
    <property type="project" value="UniProtKB-SubCell"/>
</dbReference>
<dbReference type="Proteomes" id="UP000650467">
    <property type="component" value="Unassembled WGS sequence"/>
</dbReference>
<protein>
    <recommendedName>
        <fullName evidence="12">phytol kinase</fullName>
        <ecNumber evidence="12">2.7.1.182</ecNumber>
    </recommendedName>
</protein>
<keyword evidence="3" id="KW-0150">Chloroplast</keyword>
<sequence>MAPAAAATLVTPTHSVAAAGWRMARRGPALPAPACVSPAAASHVPQSASASTYVATTSSAGGVGCAAGKCRLAHATPLALGRTLSQAQPPLRSPQPGAPRRRPSTTASPTATTVGALPEFVDALAASPYRDYYVLTGAAIGAVVWVKLFDYLAANGTLEQKLSRKLVHTTTGPIFVVTWALFSANPMARVLAAVVPMLNFMRLFAVGTGLLSDPGLVNSVSRSGDRTELLKGPLFYVVTLVAATVLCWRDNPAGLIAVSMMCGGDGLADIVGRRLGRGNPLPYNTQKSVAGSVAMLVGGYGMAYGLISLFCGLGFFTCYPPATLFGCLGAIAAAATVVESLPINKWVDDNVSVPVVAAALSLVLLPQPVEAAAGVVASAAAAVVPVAAAGVAVAAAAAGSISLSM</sequence>
<evidence type="ECO:0000256" key="5">
    <source>
        <dbReference type="ARBA" id="ARBA00022679"/>
    </source>
</evidence>
<evidence type="ECO:0000313" key="16">
    <source>
        <dbReference type="EMBL" id="KAG2432627.1"/>
    </source>
</evidence>
<keyword evidence="17" id="KW-1185">Reference proteome</keyword>
<dbReference type="OrthoDB" id="5673at2759"/>
<dbReference type="InterPro" id="IPR039606">
    <property type="entry name" value="Phytol/farnesol_kinase"/>
</dbReference>
<evidence type="ECO:0000256" key="1">
    <source>
        <dbReference type="ARBA" id="ARBA00004508"/>
    </source>
</evidence>
<evidence type="ECO:0000256" key="15">
    <source>
        <dbReference type="SAM" id="Phobius"/>
    </source>
</evidence>
<comment type="pathway">
    <text evidence="11">Cofactor biosynthesis; tocopherol biosynthesis.</text>
</comment>
<evidence type="ECO:0000256" key="2">
    <source>
        <dbReference type="ARBA" id="ARBA00010794"/>
    </source>
</evidence>
<accession>A0A835VX64</accession>
<dbReference type="EMBL" id="JAEHOC010000021">
    <property type="protein sequence ID" value="KAG2432627.1"/>
    <property type="molecule type" value="Genomic_DNA"/>
</dbReference>
<dbReference type="GO" id="GO:0010276">
    <property type="term" value="F:phytol kinase activity"/>
    <property type="evidence" value="ECO:0007669"/>
    <property type="project" value="UniProtKB-EC"/>
</dbReference>
<gene>
    <name evidence="16" type="ORF">HXX76_008967</name>
</gene>
<comment type="caution">
    <text evidence="16">The sequence shown here is derived from an EMBL/GenBank/DDBJ whole genome shotgun (WGS) entry which is preliminary data.</text>
</comment>
<evidence type="ECO:0000256" key="10">
    <source>
        <dbReference type="ARBA" id="ARBA00023136"/>
    </source>
</evidence>
<feature type="transmembrane region" description="Helical" evidence="15">
    <location>
        <begin position="293"/>
        <end position="316"/>
    </location>
</feature>
<evidence type="ECO:0000256" key="11">
    <source>
        <dbReference type="ARBA" id="ARBA00024015"/>
    </source>
</evidence>
<feature type="transmembrane region" description="Helical" evidence="15">
    <location>
        <begin position="375"/>
        <end position="398"/>
    </location>
</feature>
<name>A0A835VX64_CHLIN</name>
<keyword evidence="5" id="KW-0808">Transferase</keyword>
<evidence type="ECO:0000256" key="6">
    <source>
        <dbReference type="ARBA" id="ARBA00022692"/>
    </source>
</evidence>
<reference evidence="16" key="1">
    <citation type="journal article" date="2020" name="bioRxiv">
        <title>Comparative genomics of Chlamydomonas.</title>
        <authorList>
            <person name="Craig R.J."/>
            <person name="Hasan A.R."/>
            <person name="Ness R.W."/>
            <person name="Keightley P.D."/>
        </authorList>
    </citation>
    <scope>NUCLEOTIDE SEQUENCE</scope>
    <source>
        <strain evidence="16">SAG 7.73</strain>
    </source>
</reference>
<comment type="similarity">
    <text evidence="2">Belongs to the polyprenol kinase family.</text>
</comment>
<dbReference type="EC" id="2.7.1.182" evidence="12"/>
<feature type="transmembrane region" description="Helical" evidence="15">
    <location>
        <begin position="351"/>
        <end position="369"/>
    </location>
</feature>
<evidence type="ECO:0000256" key="8">
    <source>
        <dbReference type="ARBA" id="ARBA00022946"/>
    </source>
</evidence>
<feature type="region of interest" description="Disordered" evidence="14">
    <location>
        <begin position="83"/>
        <end position="111"/>
    </location>
</feature>